<accession>A0A8J4WG57</accession>
<dbReference type="EMBL" id="LUCH01004851">
    <property type="protein sequence ID" value="KAF5398589.1"/>
    <property type="molecule type" value="Genomic_DNA"/>
</dbReference>
<evidence type="ECO:0000313" key="1">
    <source>
        <dbReference type="EMBL" id="KAF5398589.1"/>
    </source>
</evidence>
<sequence length="167" mass="19306">YSTAGTASANSPAGQLNRDRELEVELTRLRIQVEKRTEIGIMMQQRTTLDRDECERKPLGDLNKLPIETPAFIRVTERPTDLPRRKLQRFPGNPKSYWSFTKAFESGVENRMNDNQAWLDYLMQYCDGPAKALAQHCTILKEDRSHLVAREFLCERFGQNHIATKAH</sequence>
<reference evidence="1" key="1">
    <citation type="submission" date="2019-05" db="EMBL/GenBank/DDBJ databases">
        <title>Annotation for the trematode Paragonimus heterotremus.</title>
        <authorList>
            <person name="Choi Y.-J."/>
        </authorList>
    </citation>
    <scope>NUCLEOTIDE SEQUENCE</scope>
    <source>
        <strain evidence="1">LC</strain>
    </source>
</reference>
<gene>
    <name evidence="1" type="ORF">PHET_08294</name>
</gene>
<comment type="caution">
    <text evidence="1">The sequence shown here is derived from an EMBL/GenBank/DDBJ whole genome shotgun (WGS) entry which is preliminary data.</text>
</comment>
<name>A0A8J4WG57_9TREM</name>
<proteinExistence type="predicted"/>
<organism evidence="1 2">
    <name type="scientific">Paragonimus heterotremus</name>
    <dbReference type="NCBI Taxonomy" id="100268"/>
    <lineage>
        <taxon>Eukaryota</taxon>
        <taxon>Metazoa</taxon>
        <taxon>Spiralia</taxon>
        <taxon>Lophotrochozoa</taxon>
        <taxon>Platyhelminthes</taxon>
        <taxon>Trematoda</taxon>
        <taxon>Digenea</taxon>
        <taxon>Plagiorchiida</taxon>
        <taxon>Troglotremata</taxon>
        <taxon>Troglotrematidae</taxon>
        <taxon>Paragonimus</taxon>
    </lineage>
</organism>
<protein>
    <submittedName>
        <fullName evidence="1">Uncharacterized protein</fullName>
    </submittedName>
</protein>
<dbReference type="Proteomes" id="UP000748531">
    <property type="component" value="Unassembled WGS sequence"/>
</dbReference>
<dbReference type="AlphaFoldDB" id="A0A8J4WG57"/>
<evidence type="ECO:0000313" key="2">
    <source>
        <dbReference type="Proteomes" id="UP000748531"/>
    </source>
</evidence>
<dbReference type="PANTHER" id="PTHR47331">
    <property type="entry name" value="PHD-TYPE DOMAIN-CONTAINING PROTEIN"/>
    <property type="match status" value="1"/>
</dbReference>
<feature type="non-terminal residue" evidence="1">
    <location>
        <position position="1"/>
    </location>
</feature>
<keyword evidence="2" id="KW-1185">Reference proteome</keyword>
<dbReference type="OrthoDB" id="10263545at2759"/>